<accession>A0A4Y2DD76</accession>
<evidence type="ECO:0000313" key="3">
    <source>
        <dbReference type="Proteomes" id="UP000499080"/>
    </source>
</evidence>
<gene>
    <name evidence="2" type="ORF">AVEN_72647_1</name>
</gene>
<sequence length="103" mass="11762">MYRNVCNTLTKIILWVQQAGDGETTFYSRIFQKTQYLHKLAAQTDSKSQIRTAIARTKSAQLVTDQLAMRPRDSSKSEDVQRQLSPLSNSQDFIPFLTGYDVT</sequence>
<dbReference type="AlphaFoldDB" id="A0A4Y2DD76"/>
<evidence type="ECO:0000256" key="1">
    <source>
        <dbReference type="SAM" id="MobiDB-lite"/>
    </source>
</evidence>
<feature type="region of interest" description="Disordered" evidence="1">
    <location>
        <begin position="68"/>
        <end position="92"/>
    </location>
</feature>
<comment type="caution">
    <text evidence="2">The sequence shown here is derived from an EMBL/GenBank/DDBJ whole genome shotgun (WGS) entry which is preliminary data.</text>
</comment>
<dbReference type="Proteomes" id="UP000499080">
    <property type="component" value="Unassembled WGS sequence"/>
</dbReference>
<keyword evidence="3" id="KW-1185">Reference proteome</keyword>
<protein>
    <submittedName>
        <fullName evidence="2">Uncharacterized protein</fullName>
    </submittedName>
</protein>
<dbReference type="EMBL" id="BGPR01166118">
    <property type="protein sequence ID" value="GBM13814.1"/>
    <property type="molecule type" value="Genomic_DNA"/>
</dbReference>
<name>A0A4Y2DD76_ARAVE</name>
<organism evidence="2 3">
    <name type="scientific">Araneus ventricosus</name>
    <name type="common">Orbweaver spider</name>
    <name type="synonym">Epeira ventricosa</name>
    <dbReference type="NCBI Taxonomy" id="182803"/>
    <lineage>
        <taxon>Eukaryota</taxon>
        <taxon>Metazoa</taxon>
        <taxon>Ecdysozoa</taxon>
        <taxon>Arthropoda</taxon>
        <taxon>Chelicerata</taxon>
        <taxon>Arachnida</taxon>
        <taxon>Araneae</taxon>
        <taxon>Araneomorphae</taxon>
        <taxon>Entelegynae</taxon>
        <taxon>Araneoidea</taxon>
        <taxon>Araneidae</taxon>
        <taxon>Araneus</taxon>
    </lineage>
</organism>
<proteinExistence type="predicted"/>
<feature type="compositionally biased region" description="Basic and acidic residues" evidence="1">
    <location>
        <begin position="70"/>
        <end position="81"/>
    </location>
</feature>
<feature type="compositionally biased region" description="Polar residues" evidence="1">
    <location>
        <begin position="82"/>
        <end position="92"/>
    </location>
</feature>
<evidence type="ECO:0000313" key="2">
    <source>
        <dbReference type="EMBL" id="GBM13814.1"/>
    </source>
</evidence>
<reference evidence="2 3" key="1">
    <citation type="journal article" date="2019" name="Sci. Rep.">
        <title>Orb-weaving spider Araneus ventricosus genome elucidates the spidroin gene catalogue.</title>
        <authorList>
            <person name="Kono N."/>
            <person name="Nakamura H."/>
            <person name="Ohtoshi R."/>
            <person name="Moran D.A.P."/>
            <person name="Shinohara A."/>
            <person name="Yoshida Y."/>
            <person name="Fujiwara M."/>
            <person name="Mori M."/>
            <person name="Tomita M."/>
            <person name="Arakawa K."/>
        </authorList>
    </citation>
    <scope>NUCLEOTIDE SEQUENCE [LARGE SCALE GENOMIC DNA]</scope>
</reference>